<dbReference type="HOGENOM" id="CLU_126577_1_0_9"/>
<accession>G8LVM4</accession>
<sequence>MFQIKSFLLRPGKTIENLEDAITNYQQYFIAIDDKNEMTEIIKNLDRFYIEGAIIIYYYDKKIMDFDLWDLIDQLWSYIVSTIKMAILNGEAETYFPDQPVKIIIKDLRKSILFQIQVQNRIMSHVLPRDEFLQEILKAAKLFFQEMINYDNEFYKRYKFELEEIESIKNLVHI</sequence>
<gene>
    <name evidence="1" type="ordered locus">Clocl_3133</name>
</gene>
<dbReference type="KEGG" id="ccl:Clocl_3133"/>
<reference evidence="1 2" key="2">
    <citation type="journal article" date="2012" name="Stand. Genomic Sci.">
        <title>Complete Genome Sequence of Clostridium clariflavum DSM 19732.</title>
        <authorList>
            <person name="Izquierdo J.A."/>
            <person name="Goodwin L."/>
            <person name="Davenport K.W."/>
            <person name="Teshima H."/>
            <person name="Bruce D."/>
            <person name="Detter C."/>
            <person name="Tapia R."/>
            <person name="Han S."/>
            <person name="Land M."/>
            <person name="Hauser L."/>
            <person name="Jeffries C.D."/>
            <person name="Han J."/>
            <person name="Pitluck S."/>
            <person name="Nolan M."/>
            <person name="Chen A."/>
            <person name="Huntemann M."/>
            <person name="Mavromatis K."/>
            <person name="Mikhailova N."/>
            <person name="Liolios K."/>
            <person name="Woyke T."/>
            <person name="Lynd L.R."/>
        </authorList>
    </citation>
    <scope>NUCLEOTIDE SEQUENCE [LARGE SCALE GENOMIC DNA]</scope>
    <source>
        <strain evidence="2">DSM 19732 / NBRC 101661 / EBR45</strain>
    </source>
</reference>
<proteinExistence type="predicted"/>
<dbReference type="EMBL" id="CP003065">
    <property type="protein sequence ID" value="AEV69660.1"/>
    <property type="molecule type" value="Genomic_DNA"/>
</dbReference>
<dbReference type="AlphaFoldDB" id="G8LVM4"/>
<organism evidence="1 2">
    <name type="scientific">Acetivibrio clariflavus (strain DSM 19732 / NBRC 101661 / EBR45)</name>
    <name type="common">Clostridium clariflavum</name>
    <dbReference type="NCBI Taxonomy" id="720554"/>
    <lineage>
        <taxon>Bacteria</taxon>
        <taxon>Bacillati</taxon>
        <taxon>Bacillota</taxon>
        <taxon>Clostridia</taxon>
        <taxon>Eubacteriales</taxon>
        <taxon>Oscillospiraceae</taxon>
        <taxon>Acetivibrio</taxon>
    </lineage>
</organism>
<reference evidence="2" key="1">
    <citation type="submission" date="2011-12" db="EMBL/GenBank/DDBJ databases">
        <title>Complete sequence of Clostridium clariflavum DSM 19732.</title>
        <authorList>
            <consortium name="US DOE Joint Genome Institute"/>
            <person name="Lucas S."/>
            <person name="Han J."/>
            <person name="Lapidus A."/>
            <person name="Cheng J.-F."/>
            <person name="Goodwin L."/>
            <person name="Pitluck S."/>
            <person name="Peters L."/>
            <person name="Teshima H."/>
            <person name="Detter J.C."/>
            <person name="Han C."/>
            <person name="Tapia R."/>
            <person name="Land M."/>
            <person name="Hauser L."/>
            <person name="Kyrpides N."/>
            <person name="Ivanova N."/>
            <person name="Pagani I."/>
            <person name="Kitzmiller T."/>
            <person name="Lynd L."/>
            <person name="Izquierdo J."/>
            <person name="Woyke T."/>
        </authorList>
    </citation>
    <scope>NUCLEOTIDE SEQUENCE [LARGE SCALE GENOMIC DNA]</scope>
    <source>
        <strain evidence="2">DSM 19732 / NBRC 101661 / EBR45</strain>
    </source>
</reference>
<keyword evidence="2" id="KW-1185">Reference proteome</keyword>
<dbReference type="STRING" id="720554.Clocl_3133"/>
<dbReference type="Proteomes" id="UP000005435">
    <property type="component" value="Chromosome"/>
</dbReference>
<protein>
    <submittedName>
        <fullName evidence="1">Uncharacterized protein</fullName>
    </submittedName>
</protein>
<evidence type="ECO:0000313" key="1">
    <source>
        <dbReference type="EMBL" id="AEV69660.1"/>
    </source>
</evidence>
<name>G8LVM4_ACECE</name>
<dbReference type="eggNOG" id="ENOG5032WUQ">
    <property type="taxonomic scope" value="Bacteria"/>
</dbReference>
<evidence type="ECO:0000313" key="2">
    <source>
        <dbReference type="Proteomes" id="UP000005435"/>
    </source>
</evidence>
<dbReference type="RefSeq" id="WP_014256203.1">
    <property type="nucleotide sequence ID" value="NC_016627.1"/>
</dbReference>
<dbReference type="OrthoDB" id="2088102at2"/>